<keyword evidence="2" id="KW-0540">Nuclease</keyword>
<dbReference type="AlphaFoldDB" id="A0A4P6MXK1"/>
<dbReference type="CDD" id="cd00085">
    <property type="entry name" value="HNHc"/>
    <property type="match status" value="1"/>
</dbReference>
<keyword evidence="2" id="KW-0255">Endonuclease</keyword>
<protein>
    <submittedName>
        <fullName evidence="2">HNH endonuclease</fullName>
    </submittedName>
</protein>
<dbReference type="InterPro" id="IPR003615">
    <property type="entry name" value="HNH_nuc"/>
</dbReference>
<dbReference type="STRING" id="1216970.GCA_001570985_02571"/>
<keyword evidence="2" id="KW-0378">Hydrolase</keyword>
<proteinExistence type="predicted"/>
<evidence type="ECO:0000313" key="2">
    <source>
        <dbReference type="EMBL" id="QBF46380.1"/>
    </source>
</evidence>
<reference evidence="2 3" key="1">
    <citation type="submission" date="2019-02" db="EMBL/GenBank/DDBJ databases">
        <title>Genomic data mining of an Antarctic deep-sea actinobacterium, Janibacterlimosus P3-3-X1.</title>
        <authorList>
            <person name="Liao L."/>
            <person name="Chen B."/>
        </authorList>
    </citation>
    <scope>NUCLEOTIDE SEQUENCE [LARGE SCALE GENOMIC DNA]</scope>
    <source>
        <strain evidence="2 3">P3-3-X1</strain>
    </source>
</reference>
<dbReference type="EMBL" id="CP036164">
    <property type="protein sequence ID" value="QBF46380.1"/>
    <property type="molecule type" value="Genomic_DNA"/>
</dbReference>
<gene>
    <name evidence="2" type="ORF">EXU32_09020</name>
</gene>
<name>A0A4P6MXK1_9MICO</name>
<evidence type="ECO:0000256" key="1">
    <source>
        <dbReference type="SAM" id="MobiDB-lite"/>
    </source>
</evidence>
<dbReference type="OrthoDB" id="3541361at2"/>
<sequence>MFDEELTVVEESFRGLGQARAGVTERGGRADETSLTCVLQATERLRRAADALELSVLGQVVRWGEERGPDGIYRQVHLREGEVAEFAEDAVAMVTHSSTWAAGERCDLAARAVTDLLPIADLVAEGRVPTRALSIVAKETKRASPEAVAAVVAHLLAPLRGKPGSVRIGELEERELRKAIRRVLQRVEPELLAEKARRNRREQTDVSFAEGPVGTAQMFATLPSEMAVALKEAIEVAAKLRRESDPTLTAGASRAYGLADLALRGVEVRASIRLGIPVITSAASRLTFAPYQGGKGGGSSIGQDLHGPTAREGRFVTGEGADAVDVLPEEWAGDAVTSQVPASLGPGGQECWISGCEIPGIGFIPADVVAALTSNLETKVSRALVDARTGTLVETSNPRYVVTDGMREFVAARDETCRMWGCNRRLMTGCTEDNADLDHATEWPEGQSCPANLSGLCRHHHRLKHTPGWTHRLHEDGRTEWISPAGVATGTFPSLWVHTDDEDSPPSEGANEAKPRYICDEDEERDAFYESLKPECLVGVGGPQEYPVDPPF</sequence>
<accession>A0A4P6MXK1</accession>
<dbReference type="GO" id="GO:0004519">
    <property type="term" value="F:endonuclease activity"/>
    <property type="evidence" value="ECO:0007669"/>
    <property type="project" value="UniProtKB-KW"/>
</dbReference>
<dbReference type="RefSeq" id="WP_130629601.1">
    <property type="nucleotide sequence ID" value="NZ_CP036164.1"/>
</dbReference>
<evidence type="ECO:0000313" key="3">
    <source>
        <dbReference type="Proteomes" id="UP000290408"/>
    </source>
</evidence>
<organism evidence="2 3">
    <name type="scientific">Janibacter limosus</name>
    <dbReference type="NCBI Taxonomy" id="53458"/>
    <lineage>
        <taxon>Bacteria</taxon>
        <taxon>Bacillati</taxon>
        <taxon>Actinomycetota</taxon>
        <taxon>Actinomycetes</taxon>
        <taxon>Micrococcales</taxon>
        <taxon>Intrasporangiaceae</taxon>
        <taxon>Janibacter</taxon>
    </lineage>
</organism>
<dbReference type="KEGG" id="jli:EXU32_09020"/>
<keyword evidence="3" id="KW-1185">Reference proteome</keyword>
<feature type="region of interest" description="Disordered" evidence="1">
    <location>
        <begin position="497"/>
        <end position="517"/>
    </location>
</feature>
<dbReference type="Proteomes" id="UP000290408">
    <property type="component" value="Chromosome"/>
</dbReference>